<dbReference type="RefSeq" id="WP_311706246.1">
    <property type="nucleotide sequence ID" value="NZ_JAVREL010000012.1"/>
</dbReference>
<reference evidence="3" key="1">
    <citation type="submission" date="2023-07" db="EMBL/GenBank/DDBJ databases">
        <title>30 novel species of actinomycetes from the DSMZ collection.</title>
        <authorList>
            <person name="Nouioui I."/>
        </authorList>
    </citation>
    <scope>NUCLEOTIDE SEQUENCE [LARGE SCALE GENOMIC DNA]</scope>
    <source>
        <strain evidence="3">DSM 44938</strain>
    </source>
</reference>
<proteinExistence type="predicted"/>
<evidence type="ECO:0000313" key="2">
    <source>
        <dbReference type="EMBL" id="MDT0344899.1"/>
    </source>
</evidence>
<gene>
    <name evidence="2" type="ORF">RM590_20110</name>
</gene>
<dbReference type="InterPro" id="IPR011335">
    <property type="entry name" value="Restrct_endonuc-II-like"/>
</dbReference>
<dbReference type="InterPro" id="IPR008538">
    <property type="entry name" value="Uma2"/>
</dbReference>
<name>A0ABU2MTD7_9ACTN</name>
<accession>A0ABU2MTD7</accession>
<keyword evidence="2" id="KW-0378">Hydrolase</keyword>
<dbReference type="CDD" id="cd06260">
    <property type="entry name" value="DUF820-like"/>
    <property type="match status" value="1"/>
</dbReference>
<dbReference type="Proteomes" id="UP001183246">
    <property type="component" value="Unassembled WGS sequence"/>
</dbReference>
<feature type="domain" description="Putative restriction endonuclease" evidence="1">
    <location>
        <begin position="34"/>
        <end position="195"/>
    </location>
</feature>
<dbReference type="SUPFAM" id="SSF52980">
    <property type="entry name" value="Restriction endonuclease-like"/>
    <property type="match status" value="1"/>
</dbReference>
<evidence type="ECO:0000259" key="1">
    <source>
        <dbReference type="Pfam" id="PF05685"/>
    </source>
</evidence>
<dbReference type="PANTHER" id="PTHR35400">
    <property type="entry name" value="SLR1083 PROTEIN"/>
    <property type="match status" value="1"/>
</dbReference>
<dbReference type="InterPro" id="IPR012296">
    <property type="entry name" value="Nuclease_put_TT1808"/>
</dbReference>
<dbReference type="GO" id="GO:0004519">
    <property type="term" value="F:endonuclease activity"/>
    <property type="evidence" value="ECO:0007669"/>
    <property type="project" value="UniProtKB-KW"/>
</dbReference>
<evidence type="ECO:0000313" key="3">
    <source>
        <dbReference type="Proteomes" id="UP001183246"/>
    </source>
</evidence>
<organism evidence="2 3">
    <name type="scientific">Streptomyces litchfieldiae</name>
    <dbReference type="NCBI Taxonomy" id="3075543"/>
    <lineage>
        <taxon>Bacteria</taxon>
        <taxon>Bacillati</taxon>
        <taxon>Actinomycetota</taxon>
        <taxon>Actinomycetes</taxon>
        <taxon>Kitasatosporales</taxon>
        <taxon>Streptomycetaceae</taxon>
        <taxon>Streptomyces</taxon>
    </lineage>
</organism>
<keyword evidence="2" id="KW-0255">Endonuclease</keyword>
<sequence length="200" mass="21638">MTGIPVTAAGGGGDEDPIRFERLCRDLELARAALPGGYRAEIIGGRIVMSPWARGFHNRVLESLLAQLTPHVPPGQAARTTPGLFLFPRQSRVYGPDLHVADRTATPGTGFLLPGAALSLVAEQTSGATREADWTEKADVYGRAQVPVYLLLDMREATVTVFHDPTPGLGYRQRSGVTFGERVRVPEPFGFALDTAGWER</sequence>
<dbReference type="Gene3D" id="3.90.1570.10">
    <property type="entry name" value="tt1808, chain A"/>
    <property type="match status" value="1"/>
</dbReference>
<dbReference type="PANTHER" id="PTHR35400:SF3">
    <property type="entry name" value="SLL1072 PROTEIN"/>
    <property type="match status" value="1"/>
</dbReference>
<keyword evidence="3" id="KW-1185">Reference proteome</keyword>
<comment type="caution">
    <text evidence="2">The sequence shown here is derived from an EMBL/GenBank/DDBJ whole genome shotgun (WGS) entry which is preliminary data.</text>
</comment>
<keyword evidence="2" id="KW-0540">Nuclease</keyword>
<protein>
    <submittedName>
        <fullName evidence="2">Uma2 family endonuclease</fullName>
    </submittedName>
</protein>
<dbReference type="Pfam" id="PF05685">
    <property type="entry name" value="Uma2"/>
    <property type="match status" value="1"/>
</dbReference>
<dbReference type="EMBL" id="JAVREL010000012">
    <property type="protein sequence ID" value="MDT0344899.1"/>
    <property type="molecule type" value="Genomic_DNA"/>
</dbReference>